<dbReference type="OrthoDB" id="1447144at2"/>
<evidence type="ECO:0000256" key="11">
    <source>
        <dbReference type="ARBA" id="ARBA00023444"/>
    </source>
</evidence>
<gene>
    <name evidence="14" type="ORF">BN1079_02523</name>
</gene>
<evidence type="ECO:0000313" key="15">
    <source>
        <dbReference type="Proteomes" id="UP000053902"/>
    </source>
</evidence>
<feature type="transmembrane region" description="Helical" evidence="13">
    <location>
        <begin position="279"/>
        <end position="300"/>
    </location>
</feature>
<reference evidence="14 15" key="1">
    <citation type="submission" date="2014-07" db="EMBL/GenBank/DDBJ databases">
        <authorList>
            <person name="Urmite Genomes Urmite Genomes"/>
        </authorList>
    </citation>
    <scope>NUCLEOTIDE SEQUENCE [LARGE SCALE GENOMIC DNA]</scope>
    <source>
        <strain evidence="14 15">20_BN</strain>
    </source>
</reference>
<dbReference type="GO" id="GO:0046872">
    <property type="term" value="F:metal ion binding"/>
    <property type="evidence" value="ECO:0007669"/>
    <property type="project" value="UniProtKB-KW"/>
</dbReference>
<feature type="transmembrane region" description="Helical" evidence="13">
    <location>
        <begin position="251"/>
        <end position="272"/>
    </location>
</feature>
<keyword evidence="7" id="KW-0408">Iron</keyword>
<dbReference type="eggNOG" id="COG1612">
    <property type="taxonomic scope" value="Bacteria"/>
</dbReference>
<dbReference type="PANTHER" id="PTHR35457:SF1">
    <property type="entry name" value="HEME A SYNTHASE"/>
    <property type="match status" value="1"/>
</dbReference>
<keyword evidence="4" id="KW-0479">Metal-binding</keyword>
<feature type="region of interest" description="Disordered" evidence="12">
    <location>
        <begin position="339"/>
        <end position="362"/>
    </location>
</feature>
<keyword evidence="15" id="KW-1185">Reference proteome</keyword>
<feature type="compositionally biased region" description="Basic and acidic residues" evidence="12">
    <location>
        <begin position="339"/>
        <end position="351"/>
    </location>
</feature>
<evidence type="ECO:0000256" key="8">
    <source>
        <dbReference type="ARBA" id="ARBA00023133"/>
    </source>
</evidence>
<keyword evidence="2" id="KW-1003">Cell membrane</keyword>
<comment type="pathway">
    <text evidence="11">Porphyrin-containing compound metabolism.</text>
</comment>
<feature type="transmembrane region" description="Helical" evidence="13">
    <location>
        <begin position="174"/>
        <end position="192"/>
    </location>
</feature>
<evidence type="ECO:0000256" key="5">
    <source>
        <dbReference type="ARBA" id="ARBA00022989"/>
    </source>
</evidence>
<evidence type="ECO:0000256" key="2">
    <source>
        <dbReference type="ARBA" id="ARBA00022475"/>
    </source>
</evidence>
<keyword evidence="5 13" id="KW-1133">Transmembrane helix</keyword>
<feature type="transmembrane region" description="Helical" evidence="13">
    <location>
        <begin position="306"/>
        <end position="328"/>
    </location>
</feature>
<feature type="transmembrane region" description="Helical" evidence="13">
    <location>
        <begin position="79"/>
        <end position="99"/>
    </location>
</feature>
<dbReference type="InterPro" id="IPR050450">
    <property type="entry name" value="COX15/CtaA_HemeA_synthase"/>
</dbReference>
<name>A0A078LVA1_9PSED</name>
<feature type="transmembrane region" description="Helical" evidence="13">
    <location>
        <begin position="111"/>
        <end position="131"/>
    </location>
</feature>
<dbReference type="Pfam" id="PF02628">
    <property type="entry name" value="COX15-CtaA"/>
    <property type="match status" value="1"/>
</dbReference>
<evidence type="ECO:0000256" key="12">
    <source>
        <dbReference type="SAM" id="MobiDB-lite"/>
    </source>
</evidence>
<dbReference type="EMBL" id="CCSF01000001">
    <property type="protein sequence ID" value="CDZ95190.1"/>
    <property type="molecule type" value="Genomic_DNA"/>
</dbReference>
<evidence type="ECO:0000256" key="4">
    <source>
        <dbReference type="ARBA" id="ARBA00022723"/>
    </source>
</evidence>
<dbReference type="RefSeq" id="WP_037024751.1">
    <property type="nucleotide sequence ID" value="NZ_CCSF01000001.1"/>
</dbReference>
<evidence type="ECO:0000256" key="3">
    <source>
        <dbReference type="ARBA" id="ARBA00022692"/>
    </source>
</evidence>
<proteinExistence type="predicted"/>
<protein>
    <submittedName>
        <fullName evidence="14">Cytochrome oxidase assembly</fullName>
    </submittedName>
</protein>
<dbReference type="Proteomes" id="UP000053902">
    <property type="component" value="Unassembled WGS sequence"/>
</dbReference>
<evidence type="ECO:0000256" key="7">
    <source>
        <dbReference type="ARBA" id="ARBA00023004"/>
    </source>
</evidence>
<evidence type="ECO:0000256" key="6">
    <source>
        <dbReference type="ARBA" id="ARBA00023002"/>
    </source>
</evidence>
<organism evidence="14 15">
    <name type="scientific">Pseudomonas saudiphocaensis</name>
    <dbReference type="NCBI Taxonomy" id="1499686"/>
    <lineage>
        <taxon>Bacteria</taxon>
        <taxon>Pseudomonadati</taxon>
        <taxon>Pseudomonadota</taxon>
        <taxon>Gammaproteobacteria</taxon>
        <taxon>Pseudomonadales</taxon>
        <taxon>Pseudomonadaceae</taxon>
        <taxon>Pseudomonas</taxon>
    </lineage>
</organism>
<dbReference type="HOGENOM" id="CLU_041525_0_0_6"/>
<sequence length="362" mass="38950">MPPTSRPGYRLALFATALAVVVVLLGAYTRLTHAGLGCPDWPGCYGFLAVPMSEHKQVLAAERFPDAPLEVRKGWNEMIHRYFAGTLGLVILGLAVQALRRRGEPGQPLKLPLLLLAVVIAQAIFGMWTVTLQLWPQIVTTHLLGGFATLSLLFLLCLRLSGRLPPLSVPVPPALRWFAGVGMALVLAQITLGGWVSSNYAAVACTDFPTCHGQWWPQMDFSRAFDLTHHDIGPNYLGGLLYGEARTAIHVAHRIGALIVALFLLALAWRLFRHGFTSLAALLLAALAVQLALGISNVLLNLPLAVAVAHNGGGAALLLVLVLINFRLRQPAPAVTRTHVETASETLRRDPNGTGGVELPSQ</sequence>
<dbReference type="GO" id="GO:0016020">
    <property type="term" value="C:membrane"/>
    <property type="evidence" value="ECO:0007669"/>
    <property type="project" value="UniProtKB-SubCell"/>
</dbReference>
<dbReference type="STRING" id="1499686.BN1079_02523"/>
<keyword evidence="6" id="KW-0560">Oxidoreductase</keyword>
<keyword evidence="8" id="KW-0350">Heme biosynthesis</keyword>
<dbReference type="AlphaFoldDB" id="A0A078LVA1"/>
<keyword evidence="9 13" id="KW-0472">Membrane</keyword>
<evidence type="ECO:0000256" key="13">
    <source>
        <dbReference type="SAM" id="Phobius"/>
    </source>
</evidence>
<evidence type="ECO:0000256" key="9">
    <source>
        <dbReference type="ARBA" id="ARBA00023136"/>
    </source>
</evidence>
<accession>A0A078LVA1</accession>
<comment type="subcellular location">
    <subcellularLocation>
        <location evidence="1">Membrane</location>
        <topology evidence="1">Multi-pass membrane protein</topology>
    </subcellularLocation>
</comment>
<dbReference type="GO" id="GO:0006784">
    <property type="term" value="P:heme A biosynthetic process"/>
    <property type="evidence" value="ECO:0007669"/>
    <property type="project" value="InterPro"/>
</dbReference>
<evidence type="ECO:0000256" key="1">
    <source>
        <dbReference type="ARBA" id="ARBA00004141"/>
    </source>
</evidence>
<keyword evidence="3 13" id="KW-0812">Transmembrane</keyword>
<dbReference type="PANTHER" id="PTHR35457">
    <property type="entry name" value="HEME A SYNTHASE"/>
    <property type="match status" value="1"/>
</dbReference>
<dbReference type="GO" id="GO:0016491">
    <property type="term" value="F:oxidoreductase activity"/>
    <property type="evidence" value="ECO:0007669"/>
    <property type="project" value="UniProtKB-KW"/>
</dbReference>
<evidence type="ECO:0000256" key="10">
    <source>
        <dbReference type="ARBA" id="ARBA00023157"/>
    </source>
</evidence>
<keyword evidence="10" id="KW-1015">Disulfide bond</keyword>
<dbReference type="InterPro" id="IPR003780">
    <property type="entry name" value="COX15/CtaA_fam"/>
</dbReference>
<feature type="transmembrane region" description="Helical" evidence="13">
    <location>
        <begin position="143"/>
        <end position="162"/>
    </location>
</feature>
<evidence type="ECO:0000313" key="14">
    <source>
        <dbReference type="EMBL" id="CDZ95190.1"/>
    </source>
</evidence>